<comment type="caution">
    <text evidence="2">The sequence shown here is derived from an EMBL/GenBank/DDBJ whole genome shotgun (WGS) entry which is preliminary data.</text>
</comment>
<dbReference type="EMBL" id="JAVRRL010000013">
    <property type="protein sequence ID" value="KAK5115333.1"/>
    <property type="molecule type" value="Genomic_DNA"/>
</dbReference>
<organism evidence="2 3">
    <name type="scientific">Meristemomyces frigidus</name>
    <dbReference type="NCBI Taxonomy" id="1508187"/>
    <lineage>
        <taxon>Eukaryota</taxon>
        <taxon>Fungi</taxon>
        <taxon>Dikarya</taxon>
        <taxon>Ascomycota</taxon>
        <taxon>Pezizomycotina</taxon>
        <taxon>Dothideomycetes</taxon>
        <taxon>Dothideomycetidae</taxon>
        <taxon>Mycosphaerellales</taxon>
        <taxon>Teratosphaeriaceae</taxon>
        <taxon>Meristemomyces</taxon>
    </lineage>
</organism>
<sequence>MTVAPSSSSQTPAVITQAPAALPTNTAPLNASSVEQCLIEAGGVQQIGQLPLPGCGSIFLHVENCYLLQSPWTDPYNSSQSENFQACLCQTTSIAPFSQDSLLWQNFTGCAHCLEAYTSGILVDTLAAEFSNIENFCCSQNPLAYLVIASFESWLAALNSGLSLTVPPLTGAITEITSLSSLFTTTPPLANLAYGISAPSDGTLAGVTPELTTQTLTLSSGSGTRLPAIERVTSVVGWKPTAAPSGTVASSFNTAAASISAASAARSQLEGALETIAAQGGPSQHCHGPCANSANSLRRKTAIYAVVNVMLAAFLAIALF</sequence>
<dbReference type="Proteomes" id="UP001310890">
    <property type="component" value="Unassembled WGS sequence"/>
</dbReference>
<feature type="transmembrane region" description="Helical" evidence="1">
    <location>
        <begin position="302"/>
        <end position="319"/>
    </location>
</feature>
<accession>A0AAN7TK98</accession>
<protein>
    <submittedName>
        <fullName evidence="2">Uncharacterized protein</fullName>
    </submittedName>
</protein>
<evidence type="ECO:0000256" key="1">
    <source>
        <dbReference type="SAM" id="Phobius"/>
    </source>
</evidence>
<proteinExistence type="predicted"/>
<keyword evidence="1" id="KW-0472">Membrane</keyword>
<dbReference type="AlphaFoldDB" id="A0AAN7TK98"/>
<evidence type="ECO:0000313" key="3">
    <source>
        <dbReference type="Proteomes" id="UP001310890"/>
    </source>
</evidence>
<name>A0AAN7TK98_9PEZI</name>
<keyword evidence="1" id="KW-0812">Transmembrane</keyword>
<evidence type="ECO:0000313" key="2">
    <source>
        <dbReference type="EMBL" id="KAK5115333.1"/>
    </source>
</evidence>
<keyword evidence="1" id="KW-1133">Transmembrane helix</keyword>
<reference evidence="2" key="1">
    <citation type="submission" date="2023-08" db="EMBL/GenBank/DDBJ databases">
        <title>Black Yeasts Isolated from many extreme environments.</title>
        <authorList>
            <person name="Coleine C."/>
            <person name="Stajich J.E."/>
            <person name="Selbmann L."/>
        </authorList>
    </citation>
    <scope>NUCLEOTIDE SEQUENCE</scope>
    <source>
        <strain evidence="2">CCFEE 5401</strain>
    </source>
</reference>
<gene>
    <name evidence="2" type="ORF">LTR62_001533</name>
</gene>